<dbReference type="Proteomes" id="UP000075243">
    <property type="component" value="Unassembled WGS sequence"/>
</dbReference>
<dbReference type="Pfam" id="PF03732">
    <property type="entry name" value="Retrotrans_gag"/>
    <property type="match status" value="1"/>
</dbReference>
<evidence type="ECO:0000313" key="3">
    <source>
        <dbReference type="Proteomes" id="UP000075243"/>
    </source>
</evidence>
<proteinExistence type="predicted"/>
<feature type="domain" description="Retrotransposon gag" evidence="1">
    <location>
        <begin position="9"/>
        <end position="87"/>
    </location>
</feature>
<accession>A0A151UFH5</accession>
<sequence>MAQRGKLLLLSMDGKAFSWQRHYMQQPRFKDKSWEQILQDVAYQFDDSAFDDPVAELARLKQEGDLGEYLETFDSLLARVAVSESMALSISQRSYSITNLQQNYPMPSMSSPVTSDSKINTSTSISRKEVNDRIAKGFCRFCGDKWDKNHKMKCKVWGKLNAIFSAQEEIAEDILQDKDREEEQAIVDRSIAMIQDEEVHISLNALQGIAGGNTLQLEGLIKNQKVPFLMDTGSTHNFIGDKWVKFLGLKTQFVKDFPVIVASDKKLLITRKCEQTTWRFNDHTFTADFLVLPRKTFRIILGVQWFKTMGEIYWNCATLTMRFNHQGQEVTLQGEPASTDPISGF</sequence>
<evidence type="ECO:0000259" key="1">
    <source>
        <dbReference type="Pfam" id="PF03732"/>
    </source>
</evidence>
<dbReference type="InterPro" id="IPR005162">
    <property type="entry name" value="Retrotrans_gag_dom"/>
</dbReference>
<reference evidence="2" key="1">
    <citation type="journal article" date="2012" name="Nat. Biotechnol.">
        <title>Draft genome sequence of pigeonpea (Cajanus cajan), an orphan legume crop of resource-poor farmers.</title>
        <authorList>
            <person name="Varshney R.K."/>
            <person name="Chen W."/>
            <person name="Li Y."/>
            <person name="Bharti A.K."/>
            <person name="Saxena R.K."/>
            <person name="Schlueter J.A."/>
            <person name="Donoghue M.T."/>
            <person name="Azam S."/>
            <person name="Fan G."/>
            <person name="Whaley A.M."/>
            <person name="Farmer A.D."/>
            <person name="Sheridan J."/>
            <person name="Iwata A."/>
            <person name="Tuteja R."/>
            <person name="Penmetsa R.V."/>
            <person name="Wu W."/>
            <person name="Upadhyaya H.D."/>
            <person name="Yang S.P."/>
            <person name="Shah T."/>
            <person name="Saxena K.B."/>
            <person name="Michael T."/>
            <person name="McCombie W.R."/>
            <person name="Yang B."/>
            <person name="Zhang G."/>
            <person name="Yang H."/>
            <person name="Wang J."/>
            <person name="Spillane C."/>
            <person name="Cook D.R."/>
            <person name="May G.D."/>
            <person name="Xu X."/>
            <person name="Jackson S.A."/>
        </authorList>
    </citation>
    <scope>NUCLEOTIDE SEQUENCE [LARGE SCALE GENOMIC DNA]</scope>
</reference>
<dbReference type="EMBL" id="AGCT01039292">
    <property type="protein sequence ID" value="KYP78011.1"/>
    <property type="molecule type" value="Genomic_DNA"/>
</dbReference>
<dbReference type="Gramene" id="C.cajan_48571.t">
    <property type="protein sequence ID" value="C.cajan_48571.t"/>
    <property type="gene ID" value="C.cajan_48571"/>
</dbReference>
<dbReference type="Pfam" id="PF08284">
    <property type="entry name" value="RVP_2"/>
    <property type="match status" value="1"/>
</dbReference>
<dbReference type="AlphaFoldDB" id="A0A151UFH5"/>
<name>A0A151UFH5_CAJCA</name>
<comment type="caution">
    <text evidence="2">The sequence shown here is derived from an EMBL/GenBank/DDBJ whole genome shotgun (WGS) entry which is preliminary data.</text>
</comment>
<dbReference type="Gene3D" id="2.40.70.10">
    <property type="entry name" value="Acid Proteases"/>
    <property type="match status" value="1"/>
</dbReference>
<dbReference type="InterPro" id="IPR021109">
    <property type="entry name" value="Peptidase_aspartic_dom_sf"/>
</dbReference>
<dbReference type="SUPFAM" id="SSF50630">
    <property type="entry name" value="Acid proteases"/>
    <property type="match status" value="1"/>
</dbReference>
<gene>
    <name evidence="2" type="ORF">KK1_047722</name>
</gene>
<keyword evidence="3" id="KW-1185">Reference proteome</keyword>
<evidence type="ECO:0000313" key="2">
    <source>
        <dbReference type="EMBL" id="KYP78011.1"/>
    </source>
</evidence>
<organism evidence="2 3">
    <name type="scientific">Cajanus cajan</name>
    <name type="common">Pigeon pea</name>
    <name type="synonym">Cajanus indicus</name>
    <dbReference type="NCBI Taxonomy" id="3821"/>
    <lineage>
        <taxon>Eukaryota</taxon>
        <taxon>Viridiplantae</taxon>
        <taxon>Streptophyta</taxon>
        <taxon>Embryophyta</taxon>
        <taxon>Tracheophyta</taxon>
        <taxon>Spermatophyta</taxon>
        <taxon>Magnoliopsida</taxon>
        <taxon>eudicotyledons</taxon>
        <taxon>Gunneridae</taxon>
        <taxon>Pentapetalae</taxon>
        <taxon>rosids</taxon>
        <taxon>fabids</taxon>
        <taxon>Fabales</taxon>
        <taxon>Fabaceae</taxon>
        <taxon>Papilionoideae</taxon>
        <taxon>50 kb inversion clade</taxon>
        <taxon>NPAAA clade</taxon>
        <taxon>indigoferoid/millettioid clade</taxon>
        <taxon>Phaseoleae</taxon>
        <taxon>Cajanus</taxon>
    </lineage>
</organism>
<protein>
    <recommendedName>
        <fullName evidence="1">Retrotransposon gag domain-containing protein</fullName>
    </recommendedName>
</protein>
<dbReference type="CDD" id="cd00303">
    <property type="entry name" value="retropepsin_like"/>
    <property type="match status" value="1"/>
</dbReference>